<keyword evidence="3" id="KW-1185">Reference proteome</keyword>
<evidence type="ECO:0000313" key="2">
    <source>
        <dbReference type="EMBL" id="KAK8751574.1"/>
    </source>
</evidence>
<dbReference type="AlphaFoldDB" id="A0AAW0YN92"/>
<dbReference type="Proteomes" id="UP001445076">
    <property type="component" value="Unassembled WGS sequence"/>
</dbReference>
<protein>
    <submittedName>
        <fullName evidence="2">Uncharacterized protein</fullName>
    </submittedName>
</protein>
<evidence type="ECO:0000313" key="3">
    <source>
        <dbReference type="Proteomes" id="UP001445076"/>
    </source>
</evidence>
<gene>
    <name evidence="2" type="ORF">OTU49_009192</name>
</gene>
<feature type="non-terminal residue" evidence="2">
    <location>
        <position position="1"/>
    </location>
</feature>
<comment type="caution">
    <text evidence="2">The sequence shown here is derived from an EMBL/GenBank/DDBJ whole genome shotgun (WGS) entry which is preliminary data.</text>
</comment>
<reference evidence="2 3" key="1">
    <citation type="journal article" date="2024" name="BMC Genomics">
        <title>Genome assembly of redclaw crayfish (Cherax quadricarinatus) provides insights into its immune adaptation and hypoxia tolerance.</title>
        <authorList>
            <person name="Liu Z."/>
            <person name="Zheng J."/>
            <person name="Li H."/>
            <person name="Fang K."/>
            <person name="Wang S."/>
            <person name="He J."/>
            <person name="Zhou D."/>
            <person name="Weng S."/>
            <person name="Chi M."/>
            <person name="Gu Z."/>
            <person name="He J."/>
            <person name="Li F."/>
            <person name="Wang M."/>
        </authorList>
    </citation>
    <scope>NUCLEOTIDE SEQUENCE [LARGE SCALE GENOMIC DNA]</scope>
    <source>
        <strain evidence="2">ZL_2023a</strain>
    </source>
</reference>
<organism evidence="2 3">
    <name type="scientific">Cherax quadricarinatus</name>
    <name type="common">Australian red claw crayfish</name>
    <dbReference type="NCBI Taxonomy" id="27406"/>
    <lineage>
        <taxon>Eukaryota</taxon>
        <taxon>Metazoa</taxon>
        <taxon>Ecdysozoa</taxon>
        <taxon>Arthropoda</taxon>
        <taxon>Crustacea</taxon>
        <taxon>Multicrustacea</taxon>
        <taxon>Malacostraca</taxon>
        <taxon>Eumalacostraca</taxon>
        <taxon>Eucarida</taxon>
        <taxon>Decapoda</taxon>
        <taxon>Pleocyemata</taxon>
        <taxon>Astacidea</taxon>
        <taxon>Parastacoidea</taxon>
        <taxon>Parastacidae</taxon>
        <taxon>Cherax</taxon>
    </lineage>
</organism>
<feature type="region of interest" description="Disordered" evidence="1">
    <location>
        <begin position="84"/>
        <end position="129"/>
    </location>
</feature>
<feature type="compositionally biased region" description="Polar residues" evidence="1">
    <location>
        <begin position="86"/>
        <end position="95"/>
    </location>
</feature>
<evidence type="ECO:0000256" key="1">
    <source>
        <dbReference type="SAM" id="MobiDB-lite"/>
    </source>
</evidence>
<dbReference type="EMBL" id="JARKIK010000005">
    <property type="protein sequence ID" value="KAK8751574.1"/>
    <property type="molecule type" value="Genomic_DNA"/>
</dbReference>
<proteinExistence type="predicted"/>
<accession>A0AAW0YN92</accession>
<feature type="compositionally biased region" description="Polar residues" evidence="1">
    <location>
        <begin position="118"/>
        <end position="129"/>
    </location>
</feature>
<name>A0AAW0YN92_CHEQU</name>
<sequence length="183" mass="21110">SWWSQGVSLSWFLPHLKNERVLRGGKGEGFGSKEFTAHLRSLLSLFTNMKIFKVMLMLAVTTLAADAFIWPDWLLQPAIRRRPQGMRSSQGGSQFRRQELHHPATHKVNRREPRQKATYPTRQQSQGPNSATLTMVRAATNLGLGEDPEFTRQLCMTTDVCPYSWQWIESNMLRAIVRWSLLR</sequence>